<dbReference type="InterPro" id="IPR013094">
    <property type="entry name" value="AB_hydrolase_3"/>
</dbReference>
<dbReference type="SUPFAM" id="SSF53474">
    <property type="entry name" value="alpha/beta-Hydrolases"/>
    <property type="match status" value="1"/>
</dbReference>
<protein>
    <submittedName>
        <fullName evidence="5">Alpha/beta hydrolase fold domain-containing protein</fullName>
    </submittedName>
</protein>
<feature type="active site" evidence="3">
    <location>
        <position position="148"/>
    </location>
</feature>
<dbReference type="InterPro" id="IPR029058">
    <property type="entry name" value="AB_hydrolase_fold"/>
</dbReference>
<dbReference type="Pfam" id="PF07859">
    <property type="entry name" value="Abhydrolase_3"/>
    <property type="match status" value="1"/>
</dbReference>
<dbReference type="PANTHER" id="PTHR48081:SF30">
    <property type="entry name" value="ACETYL-HYDROLASE LIPR-RELATED"/>
    <property type="match status" value="1"/>
</dbReference>
<dbReference type="GO" id="GO:0016787">
    <property type="term" value="F:hydrolase activity"/>
    <property type="evidence" value="ECO:0007669"/>
    <property type="project" value="UniProtKB-KW"/>
</dbReference>
<reference evidence="6" key="1">
    <citation type="submission" date="2020-01" db="EMBL/GenBank/DDBJ databases">
        <title>Sphingomonas sp. strain CSW-10.</title>
        <authorList>
            <person name="Chen W.-M."/>
        </authorList>
    </citation>
    <scope>NUCLEOTIDE SEQUENCE [LARGE SCALE GENOMIC DNA]</scope>
    <source>
        <strain evidence="6">FSY-8</strain>
    </source>
</reference>
<feature type="domain" description="Alpha/beta hydrolase fold-3" evidence="4">
    <location>
        <begin position="74"/>
        <end position="275"/>
    </location>
</feature>
<dbReference type="Proteomes" id="UP000753724">
    <property type="component" value="Unassembled WGS sequence"/>
</dbReference>
<evidence type="ECO:0000259" key="4">
    <source>
        <dbReference type="Pfam" id="PF07859"/>
    </source>
</evidence>
<gene>
    <name evidence="5" type="ORF">GTZ99_06255</name>
</gene>
<evidence type="ECO:0000313" key="5">
    <source>
        <dbReference type="EMBL" id="NBC36158.1"/>
    </source>
</evidence>
<comment type="caution">
    <text evidence="5">The sequence shown here is derived from an EMBL/GenBank/DDBJ whole genome shotgun (WGS) entry which is preliminary data.</text>
</comment>
<organism evidence="5 6">
    <name type="scientific">Novosphingobium ovatum</name>
    <dbReference type="NCBI Taxonomy" id="1908523"/>
    <lineage>
        <taxon>Bacteria</taxon>
        <taxon>Pseudomonadati</taxon>
        <taxon>Pseudomonadota</taxon>
        <taxon>Alphaproteobacteria</taxon>
        <taxon>Sphingomonadales</taxon>
        <taxon>Sphingomonadaceae</taxon>
        <taxon>Novosphingobium</taxon>
    </lineage>
</organism>
<dbReference type="InterPro" id="IPR033140">
    <property type="entry name" value="Lipase_GDXG_put_SER_AS"/>
</dbReference>
<dbReference type="PANTHER" id="PTHR48081">
    <property type="entry name" value="AB HYDROLASE SUPERFAMILY PROTEIN C4A8.06C"/>
    <property type="match status" value="1"/>
</dbReference>
<keyword evidence="2 5" id="KW-0378">Hydrolase</keyword>
<dbReference type="Gene3D" id="3.40.50.1820">
    <property type="entry name" value="alpha/beta hydrolase"/>
    <property type="match status" value="1"/>
</dbReference>
<keyword evidence="6" id="KW-1185">Reference proteome</keyword>
<dbReference type="RefSeq" id="WP_161717404.1">
    <property type="nucleotide sequence ID" value="NZ_JAAAPO010000002.1"/>
</dbReference>
<evidence type="ECO:0000256" key="3">
    <source>
        <dbReference type="PROSITE-ProRule" id="PRU10038"/>
    </source>
</evidence>
<dbReference type="EMBL" id="JAAAPO010000002">
    <property type="protein sequence ID" value="NBC36158.1"/>
    <property type="molecule type" value="Genomic_DNA"/>
</dbReference>
<comment type="similarity">
    <text evidence="1">Belongs to the 'GDXG' lipolytic enzyme family.</text>
</comment>
<name>A0ABW9XC91_9SPHN</name>
<dbReference type="InterPro" id="IPR050300">
    <property type="entry name" value="GDXG_lipolytic_enzyme"/>
</dbReference>
<sequence length="300" mass="31000">MSETVEIEPIDQLVAMLRSGGLDFSGSLEQARADFEAMLATFPVAPEWAFAEGQVGGVPAVLIDYPGADAARVLLYMHGGAFISGSAQGYRSLAAGLAQAVGARGVSVNYRLAPEHPFPAAVEDVVAAYRALLADGVAADHIVLAGDSAGGGLVVSVLVALRDAEVALPAAAFAISPWADLRCTADSYASKAAEDPSLTREALVHSAGLYLGGGDAGHPLASPVLADLRGLPPLLIHVGSAEVLMDDAVALARAAGQAGVDVRLEIWPRMVHVWHVFGFMLEQGRRAVADAGAFLRSRMG</sequence>
<accession>A0ABW9XC91</accession>
<proteinExistence type="inferred from homology"/>
<evidence type="ECO:0000313" key="6">
    <source>
        <dbReference type="Proteomes" id="UP000753724"/>
    </source>
</evidence>
<dbReference type="PROSITE" id="PS01174">
    <property type="entry name" value="LIPASE_GDXG_SER"/>
    <property type="match status" value="1"/>
</dbReference>
<evidence type="ECO:0000256" key="1">
    <source>
        <dbReference type="ARBA" id="ARBA00010515"/>
    </source>
</evidence>
<evidence type="ECO:0000256" key="2">
    <source>
        <dbReference type="ARBA" id="ARBA00022801"/>
    </source>
</evidence>